<keyword evidence="3" id="KW-1185">Reference proteome</keyword>
<feature type="transmembrane region" description="Helical" evidence="1">
    <location>
        <begin position="100"/>
        <end position="118"/>
    </location>
</feature>
<accession>A0A6C2URW9</accession>
<dbReference type="Proteomes" id="UP000346198">
    <property type="component" value="Unassembled WGS sequence"/>
</dbReference>
<dbReference type="AlphaFoldDB" id="A0A6C2URW9"/>
<evidence type="ECO:0000313" key="2">
    <source>
        <dbReference type="EMBL" id="VGO21676.1"/>
    </source>
</evidence>
<proteinExistence type="predicted"/>
<organism evidence="2 3">
    <name type="scientific">Pontiella sulfatireligans</name>
    <dbReference type="NCBI Taxonomy" id="2750658"/>
    <lineage>
        <taxon>Bacteria</taxon>
        <taxon>Pseudomonadati</taxon>
        <taxon>Kiritimatiellota</taxon>
        <taxon>Kiritimatiellia</taxon>
        <taxon>Kiritimatiellales</taxon>
        <taxon>Pontiellaceae</taxon>
        <taxon>Pontiella</taxon>
    </lineage>
</organism>
<feature type="transmembrane region" description="Helical" evidence="1">
    <location>
        <begin position="214"/>
        <end position="236"/>
    </location>
</feature>
<feature type="transmembrane region" description="Helical" evidence="1">
    <location>
        <begin position="138"/>
        <end position="157"/>
    </location>
</feature>
<feature type="transmembrane region" description="Helical" evidence="1">
    <location>
        <begin position="30"/>
        <end position="53"/>
    </location>
</feature>
<name>A0A6C2URW9_9BACT</name>
<feature type="transmembrane region" description="Helical" evidence="1">
    <location>
        <begin position="59"/>
        <end position="79"/>
    </location>
</feature>
<feature type="transmembrane region" description="Helical" evidence="1">
    <location>
        <begin position="6"/>
        <end position="23"/>
    </location>
</feature>
<feature type="transmembrane region" description="Helical" evidence="1">
    <location>
        <begin position="347"/>
        <end position="366"/>
    </location>
</feature>
<keyword evidence="1" id="KW-0472">Membrane</keyword>
<sequence>MNLIALVLYGLVNGAMVGVHLLKKNRVYEFPFWAGALSLGWFFPMAIGGFVNAKMYPDAAYSTGMIFASLCSIALWVGFSKAIKERPPKVSWLDAQFDRDKLFVAGAALSVMGFYFLWKLNNLPEEMLRQTQWSGATVKYLFLGSIAVIGALVLWILYLDQDKILAPKLLLFIAPTFLSLLQAAVGGRRGVMMNLAAYIFVTLWFVKRIILPRWLLFSGVLFGLALVNSIESYRIIMSKKNVSLSERLKETSRIDFTSGSKGAMKSVAGDFSNYIFLRQVVAEDFQLDFGLSHWNGMIFNFVPGQWVGKDLKKALMVNTEYNAFSVVSERYGHHFGVGTVTTGYYDAFASFGWLGFFKFWLIGWMMGTLYRNGMNGSFLGILLYVYMLSSGMHAISHGTHAVLVSNWIYFLVLGYPVIHYAKIDQETETQALYQKC</sequence>
<evidence type="ECO:0008006" key="4">
    <source>
        <dbReference type="Google" id="ProtNLM"/>
    </source>
</evidence>
<keyword evidence="1" id="KW-0812">Transmembrane</keyword>
<keyword evidence="1" id="KW-1133">Transmembrane helix</keyword>
<evidence type="ECO:0000313" key="3">
    <source>
        <dbReference type="Proteomes" id="UP000346198"/>
    </source>
</evidence>
<protein>
    <recommendedName>
        <fullName evidence="4">Oligosaccharide repeat unit polymerase</fullName>
    </recommendedName>
</protein>
<feature type="transmembrane region" description="Helical" evidence="1">
    <location>
        <begin position="169"/>
        <end position="185"/>
    </location>
</feature>
<dbReference type="RefSeq" id="WP_136063116.1">
    <property type="nucleotide sequence ID" value="NZ_CAAHFH010000002.1"/>
</dbReference>
<feature type="transmembrane region" description="Helical" evidence="1">
    <location>
        <begin position="191"/>
        <end position="207"/>
    </location>
</feature>
<feature type="transmembrane region" description="Helical" evidence="1">
    <location>
        <begin position="401"/>
        <end position="418"/>
    </location>
</feature>
<feature type="transmembrane region" description="Helical" evidence="1">
    <location>
        <begin position="378"/>
        <end position="395"/>
    </location>
</feature>
<evidence type="ECO:0000256" key="1">
    <source>
        <dbReference type="SAM" id="Phobius"/>
    </source>
</evidence>
<gene>
    <name evidence="2" type="ORF">SCARR_03750</name>
</gene>
<reference evidence="2 3" key="1">
    <citation type="submission" date="2019-04" db="EMBL/GenBank/DDBJ databases">
        <authorList>
            <person name="Van Vliet M D."/>
        </authorList>
    </citation>
    <scope>NUCLEOTIDE SEQUENCE [LARGE SCALE GENOMIC DNA]</scope>
    <source>
        <strain evidence="2 3">F21</strain>
    </source>
</reference>
<dbReference type="EMBL" id="CAAHFH010000002">
    <property type="protein sequence ID" value="VGO21676.1"/>
    <property type="molecule type" value="Genomic_DNA"/>
</dbReference>